<dbReference type="OrthoDB" id="2409093at2759"/>
<feature type="region of interest" description="Disordered" evidence="1">
    <location>
        <begin position="33"/>
        <end position="55"/>
    </location>
</feature>
<organism evidence="2 3">
    <name type="scientific">Linnemannia hyalina</name>
    <dbReference type="NCBI Taxonomy" id="64524"/>
    <lineage>
        <taxon>Eukaryota</taxon>
        <taxon>Fungi</taxon>
        <taxon>Fungi incertae sedis</taxon>
        <taxon>Mucoromycota</taxon>
        <taxon>Mortierellomycotina</taxon>
        <taxon>Mortierellomycetes</taxon>
        <taxon>Mortierellales</taxon>
        <taxon>Mortierellaceae</taxon>
        <taxon>Linnemannia</taxon>
    </lineage>
</organism>
<accession>A0A9P7XWS0</accession>
<keyword evidence="3" id="KW-1185">Reference proteome</keyword>
<dbReference type="EMBL" id="JAHRHY010000008">
    <property type="protein sequence ID" value="KAG9067633.1"/>
    <property type="molecule type" value="Genomic_DNA"/>
</dbReference>
<reference evidence="2" key="1">
    <citation type="submission" date="2021-06" db="EMBL/GenBank/DDBJ databases">
        <title>Genome Sequence of Mortierella hyaline Strain SCG-10, a Cold-Adapted, Nitrate-Reducing Fungus Isolated from Soil in Minnesota, USA.</title>
        <authorList>
            <person name="Aldossari N."/>
        </authorList>
    </citation>
    <scope>NUCLEOTIDE SEQUENCE</scope>
    <source>
        <strain evidence="2">SCG-10</strain>
    </source>
</reference>
<evidence type="ECO:0000256" key="1">
    <source>
        <dbReference type="SAM" id="MobiDB-lite"/>
    </source>
</evidence>
<dbReference type="Proteomes" id="UP000707451">
    <property type="component" value="Unassembled WGS sequence"/>
</dbReference>
<name>A0A9P7XWS0_9FUNG</name>
<proteinExistence type="predicted"/>
<feature type="compositionally biased region" description="Low complexity" evidence="1">
    <location>
        <begin position="257"/>
        <end position="272"/>
    </location>
</feature>
<feature type="region of interest" description="Disordered" evidence="1">
    <location>
        <begin position="246"/>
        <end position="284"/>
    </location>
</feature>
<evidence type="ECO:0000313" key="2">
    <source>
        <dbReference type="EMBL" id="KAG9067633.1"/>
    </source>
</evidence>
<protein>
    <submittedName>
        <fullName evidence="2">Uncharacterized protein</fullName>
    </submittedName>
</protein>
<evidence type="ECO:0000313" key="3">
    <source>
        <dbReference type="Proteomes" id="UP000707451"/>
    </source>
</evidence>
<comment type="caution">
    <text evidence="2">The sequence shown here is derived from an EMBL/GenBank/DDBJ whole genome shotgun (WGS) entry which is preliminary data.</text>
</comment>
<gene>
    <name evidence="2" type="ORF">KI688_012418</name>
</gene>
<sequence length="378" mass="42546">MKAYKPHFHPSFTILPHLHLHNQHMSSIPQRNPLPIEDGHHPLELDTGILEDGDSTDDEQFALRSAIQNSLQDANIQSACLQHAGTCDCAPGPSSAAQALAQAKRTKSKATDETDNILLEAIDDFDPLNKSRKDVAVCWEKVADSCRTRGSIVLRKTEKATHFDDATGKSVRQRWMQLRKDLDQAKAARTRRPTGTVQADLSEKLRTVEALVDREEGQKTHAQHKKQQEMEKRRQNYMTGRMMAKQSMSTNRGLHGTSATSDATDSDITSDSSQERVRSPTSSIPFSGRSINTLFSNFDLTSTIQDRMAEFNNMVVEMREQERVRHEASQAELRHINSSIAKSLESAQEDRKILQGTLDRLMNTQESMAQLLLKMNEK</sequence>
<dbReference type="AlphaFoldDB" id="A0A9P7XWS0"/>